<dbReference type="InParanoid" id="A0A194QQW4"/>
<dbReference type="EMBL" id="KQ461181">
    <property type="protein sequence ID" value="KPJ07739.1"/>
    <property type="molecule type" value="Genomic_DNA"/>
</dbReference>
<dbReference type="PANTHER" id="PTHR13411">
    <property type="entry name" value="PLASMINOGEN RECEPTOR (KT)"/>
    <property type="match status" value="1"/>
</dbReference>
<dbReference type="AlphaFoldDB" id="A0A194QQW4"/>
<sequence>MGGFISINLEENYKKNEKFLQSLNEIAMERQIQLQFQMQERQRALQIARSRDIFLWLSAFSITAATGLLTGFRRTKRIYLLAPLVPLTFLNLYHLDLAYGNKLHRIRMEAEHIMSHESDFLELPCGLPSPSSVDQGRMDAEEKKKIHPPYLKLLYY</sequence>
<dbReference type="GO" id="GO:0005886">
    <property type="term" value="C:plasma membrane"/>
    <property type="evidence" value="ECO:0007669"/>
    <property type="project" value="InterPro"/>
</dbReference>
<dbReference type="KEGG" id="pmac:106718746"/>
<dbReference type="Pfam" id="PF10166">
    <property type="entry name" value="DUF2368"/>
    <property type="match status" value="1"/>
</dbReference>
<evidence type="ECO:0000256" key="1">
    <source>
        <dbReference type="SAM" id="Phobius"/>
    </source>
</evidence>
<feature type="transmembrane region" description="Helical" evidence="1">
    <location>
        <begin position="53"/>
        <end position="72"/>
    </location>
</feature>
<accession>A0A194QQW4</accession>
<keyword evidence="1" id="KW-0472">Membrane</keyword>
<dbReference type="Proteomes" id="UP000053240">
    <property type="component" value="Unassembled WGS sequence"/>
</dbReference>
<dbReference type="PANTHER" id="PTHR13411:SF6">
    <property type="entry name" value="PLASMINOGEN RECEPTOR (KT)"/>
    <property type="match status" value="1"/>
</dbReference>
<dbReference type="STRING" id="76193.A0A194QQW4"/>
<dbReference type="InterPro" id="IPR019319">
    <property type="entry name" value="Plg-R(KT)"/>
</dbReference>
<keyword evidence="3" id="KW-1185">Reference proteome</keyword>
<dbReference type="OrthoDB" id="10256697at2759"/>
<proteinExistence type="predicted"/>
<keyword evidence="1 2" id="KW-0812">Transmembrane</keyword>
<name>A0A194QQW4_PAPMA</name>
<feature type="transmembrane region" description="Helical" evidence="1">
    <location>
        <begin position="78"/>
        <end position="99"/>
    </location>
</feature>
<evidence type="ECO:0000313" key="2">
    <source>
        <dbReference type="EMBL" id="KPJ07739.1"/>
    </source>
</evidence>
<organism evidence="2 3">
    <name type="scientific">Papilio machaon</name>
    <name type="common">Old World swallowtail butterfly</name>
    <dbReference type="NCBI Taxonomy" id="76193"/>
    <lineage>
        <taxon>Eukaryota</taxon>
        <taxon>Metazoa</taxon>
        <taxon>Ecdysozoa</taxon>
        <taxon>Arthropoda</taxon>
        <taxon>Hexapoda</taxon>
        <taxon>Insecta</taxon>
        <taxon>Pterygota</taxon>
        <taxon>Neoptera</taxon>
        <taxon>Endopterygota</taxon>
        <taxon>Lepidoptera</taxon>
        <taxon>Glossata</taxon>
        <taxon>Ditrysia</taxon>
        <taxon>Papilionoidea</taxon>
        <taxon>Papilionidae</taxon>
        <taxon>Papilioninae</taxon>
        <taxon>Papilio</taxon>
    </lineage>
</organism>
<evidence type="ECO:0000313" key="3">
    <source>
        <dbReference type="Proteomes" id="UP000053240"/>
    </source>
</evidence>
<keyword evidence="1" id="KW-1133">Transmembrane helix</keyword>
<protein>
    <submittedName>
        <fullName evidence="2">Transmembrane protein C9orf46-like</fullName>
    </submittedName>
</protein>
<reference evidence="2 3" key="1">
    <citation type="journal article" date="2015" name="Nat. Commun.">
        <title>Outbred genome sequencing and CRISPR/Cas9 gene editing in butterflies.</title>
        <authorList>
            <person name="Li X."/>
            <person name="Fan D."/>
            <person name="Zhang W."/>
            <person name="Liu G."/>
            <person name="Zhang L."/>
            <person name="Zhao L."/>
            <person name="Fang X."/>
            <person name="Chen L."/>
            <person name="Dong Y."/>
            <person name="Chen Y."/>
            <person name="Ding Y."/>
            <person name="Zhao R."/>
            <person name="Feng M."/>
            <person name="Zhu Y."/>
            <person name="Feng Y."/>
            <person name="Jiang X."/>
            <person name="Zhu D."/>
            <person name="Xiang H."/>
            <person name="Feng X."/>
            <person name="Li S."/>
            <person name="Wang J."/>
            <person name="Zhang G."/>
            <person name="Kronforst M.R."/>
            <person name="Wang W."/>
        </authorList>
    </citation>
    <scope>NUCLEOTIDE SEQUENCE [LARGE SCALE GENOMIC DNA]</scope>
    <source>
        <strain evidence="2">Ya'a_city_454_Pm</strain>
        <tissue evidence="2">Whole body</tissue>
    </source>
</reference>
<dbReference type="FunCoup" id="A0A194QQW4">
    <property type="interactions" value="6"/>
</dbReference>
<gene>
    <name evidence="2" type="ORF">RR48_11295</name>
</gene>